<keyword evidence="3" id="KW-1185">Reference proteome</keyword>
<evidence type="ECO:0000313" key="2">
    <source>
        <dbReference type="EMBL" id="CAK9865257.1"/>
    </source>
</evidence>
<feature type="region of interest" description="Disordered" evidence="1">
    <location>
        <begin position="1"/>
        <end position="39"/>
    </location>
</feature>
<evidence type="ECO:0000313" key="3">
    <source>
        <dbReference type="Proteomes" id="UP001497522"/>
    </source>
</evidence>
<dbReference type="Proteomes" id="UP001497522">
    <property type="component" value="Chromosome 15"/>
</dbReference>
<feature type="region of interest" description="Disordered" evidence="1">
    <location>
        <begin position="323"/>
        <end position="346"/>
    </location>
</feature>
<feature type="region of interest" description="Disordered" evidence="1">
    <location>
        <begin position="198"/>
        <end position="244"/>
    </location>
</feature>
<gene>
    <name evidence="2" type="ORF">CSSPJE1EN2_LOCUS8252</name>
</gene>
<feature type="compositionally biased region" description="Low complexity" evidence="1">
    <location>
        <begin position="198"/>
        <end position="217"/>
    </location>
</feature>
<reference evidence="2" key="1">
    <citation type="submission" date="2024-03" db="EMBL/GenBank/DDBJ databases">
        <authorList>
            <consortium name="ELIXIR-Norway"/>
            <consortium name="Elixir Norway"/>
        </authorList>
    </citation>
    <scope>NUCLEOTIDE SEQUENCE</scope>
</reference>
<dbReference type="EMBL" id="OZ023716">
    <property type="protein sequence ID" value="CAK9865257.1"/>
    <property type="molecule type" value="Genomic_DNA"/>
</dbReference>
<protein>
    <submittedName>
        <fullName evidence="2">Uncharacterized protein</fullName>
    </submittedName>
</protein>
<evidence type="ECO:0000256" key="1">
    <source>
        <dbReference type="SAM" id="MobiDB-lite"/>
    </source>
</evidence>
<sequence length="346" mass="39409">MATKAKEKGSLKLIPIPQPQHIESVAEQQEQEESENNNNDEYWRKIPYVDIKDLGPGIYAGMKMEKLLKPWQEGGHRRDFCKMTRPSHPDDLVIHYEFGEDLKVYVHQSLLNSETQAAECKGSFFLESMACKILQRHNRLVYALENWQRLQFLKDEMMIQIRKLHTIESEQLRKQIRLDQLYYEKSLRWPLSPLASRISTSSEETSTESPTISEVEPVSPPGSPAAIPQIAGSEAGSGSDMSGILTTTKTKEKKRLPLPPRIRYSLFQPNILVPQPPTPSTRSTSPEEPREYSSPFYHVTPASVARKALTKSTLAQEVIELDKWDEKHGEVPQAKPKTPPAAKRKK</sequence>
<accession>A0ABP1ARW3</accession>
<proteinExistence type="predicted"/>
<organism evidence="2 3">
    <name type="scientific">Sphagnum jensenii</name>
    <dbReference type="NCBI Taxonomy" id="128206"/>
    <lineage>
        <taxon>Eukaryota</taxon>
        <taxon>Viridiplantae</taxon>
        <taxon>Streptophyta</taxon>
        <taxon>Embryophyta</taxon>
        <taxon>Bryophyta</taxon>
        <taxon>Sphagnophytina</taxon>
        <taxon>Sphagnopsida</taxon>
        <taxon>Sphagnales</taxon>
        <taxon>Sphagnaceae</taxon>
        <taxon>Sphagnum</taxon>
    </lineage>
</organism>
<feature type="region of interest" description="Disordered" evidence="1">
    <location>
        <begin position="270"/>
        <end position="296"/>
    </location>
</feature>
<name>A0ABP1ARW3_9BRYO</name>
<feature type="compositionally biased region" description="Basic and acidic residues" evidence="1">
    <location>
        <begin position="1"/>
        <end position="10"/>
    </location>
</feature>